<comment type="caution">
    <text evidence="2">The sequence shown here is derived from an EMBL/GenBank/DDBJ whole genome shotgun (WGS) entry which is preliminary data.</text>
</comment>
<feature type="compositionally biased region" description="Basic and acidic residues" evidence="1">
    <location>
        <begin position="178"/>
        <end position="187"/>
    </location>
</feature>
<evidence type="ECO:0000313" key="2">
    <source>
        <dbReference type="EMBL" id="OWM73354.1"/>
    </source>
</evidence>
<dbReference type="PANTHER" id="PTHR34659">
    <property type="entry name" value="BNAA05G11610D PROTEIN"/>
    <property type="match status" value="1"/>
</dbReference>
<dbReference type="GO" id="GO:0061908">
    <property type="term" value="C:phagophore"/>
    <property type="evidence" value="ECO:0007669"/>
    <property type="project" value="TreeGrafter"/>
</dbReference>
<dbReference type="EMBL" id="MTKT01003953">
    <property type="protein sequence ID" value="OWM73354.1"/>
    <property type="molecule type" value="Genomic_DNA"/>
</dbReference>
<evidence type="ECO:0000256" key="1">
    <source>
        <dbReference type="SAM" id="MobiDB-lite"/>
    </source>
</evidence>
<dbReference type="InterPro" id="IPR053273">
    <property type="entry name" value="CST_Regulator"/>
</dbReference>
<feature type="region of interest" description="Disordered" evidence="1">
    <location>
        <begin position="125"/>
        <end position="251"/>
    </location>
</feature>
<protein>
    <submittedName>
        <fullName evidence="2">Uncharacterized protein</fullName>
    </submittedName>
</protein>
<gene>
    <name evidence="2" type="ORF">CDL15_Pgr001468</name>
</gene>
<feature type="region of interest" description="Disordered" evidence="1">
    <location>
        <begin position="366"/>
        <end position="399"/>
    </location>
</feature>
<dbReference type="GO" id="GO:0005776">
    <property type="term" value="C:autophagosome"/>
    <property type="evidence" value="ECO:0007669"/>
    <property type="project" value="TreeGrafter"/>
</dbReference>
<proteinExistence type="predicted"/>
<feature type="compositionally biased region" description="Polar residues" evidence="1">
    <location>
        <begin position="231"/>
        <end position="240"/>
    </location>
</feature>
<name>A0A218WKK0_PUNGR</name>
<dbReference type="PANTHER" id="PTHR34659:SF8">
    <property type="entry name" value="(RAPE) HYPOTHETICAL PROTEIN"/>
    <property type="match status" value="1"/>
</dbReference>
<reference evidence="3" key="1">
    <citation type="journal article" date="2017" name="Plant J.">
        <title>The pomegranate (Punica granatum L.) genome and the genomics of punicalagin biosynthesis.</title>
        <authorList>
            <person name="Qin G."/>
            <person name="Xu C."/>
            <person name="Ming R."/>
            <person name="Tang H."/>
            <person name="Guyot R."/>
            <person name="Kramer E.M."/>
            <person name="Hu Y."/>
            <person name="Yi X."/>
            <person name="Qi Y."/>
            <person name="Xu X."/>
            <person name="Gao Z."/>
            <person name="Pan H."/>
            <person name="Jian J."/>
            <person name="Tian Y."/>
            <person name="Yue Z."/>
            <person name="Xu Y."/>
        </authorList>
    </citation>
    <scope>NUCLEOTIDE SEQUENCE [LARGE SCALE GENOMIC DNA]</scope>
    <source>
        <strain evidence="3">cv. Dabenzi</strain>
    </source>
</reference>
<organism evidence="2 3">
    <name type="scientific">Punica granatum</name>
    <name type="common">Pomegranate</name>
    <dbReference type="NCBI Taxonomy" id="22663"/>
    <lineage>
        <taxon>Eukaryota</taxon>
        <taxon>Viridiplantae</taxon>
        <taxon>Streptophyta</taxon>
        <taxon>Embryophyta</taxon>
        <taxon>Tracheophyta</taxon>
        <taxon>Spermatophyta</taxon>
        <taxon>Magnoliopsida</taxon>
        <taxon>eudicotyledons</taxon>
        <taxon>Gunneridae</taxon>
        <taxon>Pentapetalae</taxon>
        <taxon>rosids</taxon>
        <taxon>malvids</taxon>
        <taxon>Myrtales</taxon>
        <taxon>Lythraceae</taxon>
        <taxon>Punica</taxon>
    </lineage>
</organism>
<dbReference type="Proteomes" id="UP000197138">
    <property type="component" value="Unassembled WGS sequence"/>
</dbReference>
<accession>A0A218WKK0</accession>
<dbReference type="GO" id="GO:0006950">
    <property type="term" value="P:response to stress"/>
    <property type="evidence" value="ECO:0007669"/>
    <property type="project" value="TreeGrafter"/>
</dbReference>
<sequence>MDVKGITWAANIYQKFEAMCLEVEEIMYQDTVKYVENQVQTVGTSVKKFYSDVMEDLVPPTSLDPGKVVTSEFILEQFNDVDICKKPKPVIKKEPLKVDIGQLRKRSKVAGSVEINHATQRTHAVDDSFPSPVMGSKKEAQSELLSPRQCNNGTLLRGSVEPAGATVSSGDTDCVNEVLKRNSETSHQESPPACLASSESAQGDLVGESDETESSNEAVPVPSVHGLPSKASLSETELAQSSERVKSLSSSEGFKAVSRATDISWDDSAVSFGASSMNEDFCSNLDKEIGLSNTEDGAIDSSAKAKLEESCIFVNQDELQFVAVSPGKSRPYKKKIRDALSSRKRGSRAQEYKQLAAQFADNSKSIDERAPISKTSLSSAKSSGSSRDHELGESEWELL</sequence>
<dbReference type="AlphaFoldDB" id="A0A218WKK0"/>
<evidence type="ECO:0000313" key="3">
    <source>
        <dbReference type="Proteomes" id="UP000197138"/>
    </source>
</evidence>
<feature type="compositionally biased region" description="Low complexity" evidence="1">
    <location>
        <begin position="373"/>
        <end position="385"/>
    </location>
</feature>